<feature type="non-terminal residue" evidence="1">
    <location>
        <position position="1"/>
    </location>
</feature>
<sequence length="72" mass="7613">TPSYQVGYVLGTGMSTGTPLVYAVGTYPQALGMSRVQKSVRGKCPRPVGTYPHALGMSRVRKSVLGKYPGPV</sequence>
<evidence type="ECO:0000313" key="1">
    <source>
        <dbReference type="EMBL" id="KAH9326842.1"/>
    </source>
</evidence>
<feature type="non-terminal residue" evidence="1">
    <location>
        <position position="72"/>
    </location>
</feature>
<comment type="caution">
    <text evidence="1">The sequence shown here is derived from an EMBL/GenBank/DDBJ whole genome shotgun (WGS) entry which is preliminary data.</text>
</comment>
<protein>
    <submittedName>
        <fullName evidence="1">Uncharacterized protein</fullName>
    </submittedName>
</protein>
<dbReference type="EMBL" id="JAHRHJ020000002">
    <property type="protein sequence ID" value="KAH9326842.1"/>
    <property type="molecule type" value="Genomic_DNA"/>
</dbReference>
<name>A0AA38LMQ0_TAXCH</name>
<keyword evidence="2" id="KW-1185">Reference proteome</keyword>
<gene>
    <name evidence="1" type="ORF">KI387_007020</name>
</gene>
<proteinExistence type="predicted"/>
<dbReference type="Proteomes" id="UP000824469">
    <property type="component" value="Unassembled WGS sequence"/>
</dbReference>
<evidence type="ECO:0000313" key="2">
    <source>
        <dbReference type="Proteomes" id="UP000824469"/>
    </source>
</evidence>
<reference evidence="1 2" key="1">
    <citation type="journal article" date="2021" name="Nat. Plants">
        <title>The Taxus genome provides insights into paclitaxel biosynthesis.</title>
        <authorList>
            <person name="Xiong X."/>
            <person name="Gou J."/>
            <person name="Liao Q."/>
            <person name="Li Y."/>
            <person name="Zhou Q."/>
            <person name="Bi G."/>
            <person name="Li C."/>
            <person name="Du R."/>
            <person name="Wang X."/>
            <person name="Sun T."/>
            <person name="Guo L."/>
            <person name="Liang H."/>
            <person name="Lu P."/>
            <person name="Wu Y."/>
            <person name="Zhang Z."/>
            <person name="Ro D.K."/>
            <person name="Shang Y."/>
            <person name="Huang S."/>
            <person name="Yan J."/>
        </authorList>
    </citation>
    <scope>NUCLEOTIDE SEQUENCE [LARGE SCALE GENOMIC DNA]</scope>
    <source>
        <strain evidence="1">Ta-2019</strain>
    </source>
</reference>
<organism evidence="1 2">
    <name type="scientific">Taxus chinensis</name>
    <name type="common">Chinese yew</name>
    <name type="synonym">Taxus wallichiana var. chinensis</name>
    <dbReference type="NCBI Taxonomy" id="29808"/>
    <lineage>
        <taxon>Eukaryota</taxon>
        <taxon>Viridiplantae</taxon>
        <taxon>Streptophyta</taxon>
        <taxon>Embryophyta</taxon>
        <taxon>Tracheophyta</taxon>
        <taxon>Spermatophyta</taxon>
        <taxon>Pinopsida</taxon>
        <taxon>Pinidae</taxon>
        <taxon>Conifers II</taxon>
        <taxon>Cupressales</taxon>
        <taxon>Taxaceae</taxon>
        <taxon>Taxus</taxon>
    </lineage>
</organism>
<dbReference type="AlphaFoldDB" id="A0AA38LMQ0"/>
<accession>A0AA38LMQ0</accession>